<gene>
    <name evidence="2" type="ORF">DXX99_02865</name>
</gene>
<dbReference type="InterPro" id="IPR016571">
    <property type="entry name" value="Spore_coat_assembly_CotJB"/>
</dbReference>
<dbReference type="OrthoDB" id="9804099at2"/>
<dbReference type="Proteomes" id="UP000256329">
    <property type="component" value="Unassembled WGS sequence"/>
</dbReference>
<evidence type="ECO:0000313" key="2">
    <source>
        <dbReference type="EMBL" id="RDV84267.1"/>
    </source>
</evidence>
<dbReference type="EMBL" id="QSLN01000002">
    <property type="protein sequence ID" value="RDV84267.1"/>
    <property type="molecule type" value="Genomic_DNA"/>
</dbReference>
<reference evidence="2 3" key="1">
    <citation type="submission" date="2018-08" db="EMBL/GenBank/DDBJ databases">
        <title>Form III RuBisCO-mediated autotrophy in Thermodesulfobium bacteria.</title>
        <authorList>
            <person name="Toshchakov S.V."/>
            <person name="Kublanov I.V."/>
            <person name="Frolov E."/>
            <person name="Bonch-Osmolovskaya E.A."/>
            <person name="Tourova T.P."/>
            <person name="Chernych N.A."/>
            <person name="Lebedinsky A.V."/>
        </authorList>
    </citation>
    <scope>NUCLEOTIDE SEQUENCE [LARGE SCALE GENOMIC DNA]</scope>
    <source>
        <strain evidence="2 3">SR</strain>
    </source>
</reference>
<feature type="domain" description="Protein CotJB" evidence="1">
    <location>
        <begin position="11"/>
        <end position="86"/>
    </location>
</feature>
<dbReference type="Pfam" id="PF12652">
    <property type="entry name" value="CotJB"/>
    <property type="match status" value="1"/>
</dbReference>
<evidence type="ECO:0000313" key="3">
    <source>
        <dbReference type="Proteomes" id="UP000256329"/>
    </source>
</evidence>
<protein>
    <submittedName>
        <fullName evidence="2">Spore coat protein CotJB</fullName>
    </submittedName>
</protein>
<dbReference type="PIRSF" id="PIRSF010606">
    <property type="entry name" value="Spore_coat_CotJB"/>
    <property type="match status" value="1"/>
</dbReference>
<keyword evidence="2" id="KW-0946">Virion</keyword>
<organism evidence="2 3">
    <name type="scientific">Ammonifex thiophilus</name>
    <dbReference type="NCBI Taxonomy" id="444093"/>
    <lineage>
        <taxon>Bacteria</taxon>
        <taxon>Bacillati</taxon>
        <taxon>Bacillota</taxon>
        <taxon>Clostridia</taxon>
        <taxon>Thermoanaerobacterales</taxon>
        <taxon>Thermoanaerobacteraceae</taxon>
        <taxon>Ammonifex</taxon>
    </lineage>
</organism>
<evidence type="ECO:0000259" key="1">
    <source>
        <dbReference type="Pfam" id="PF12652"/>
    </source>
</evidence>
<dbReference type="RefSeq" id="WP_115792010.1">
    <property type="nucleotide sequence ID" value="NZ_QSLN01000002.1"/>
</dbReference>
<dbReference type="AlphaFoldDB" id="A0A3D8P6P8"/>
<comment type="caution">
    <text evidence="2">The sequence shown here is derived from an EMBL/GenBank/DDBJ whole genome shotgun (WGS) entry which is preliminary data.</text>
</comment>
<keyword evidence="3" id="KW-1185">Reference proteome</keyword>
<sequence length="89" mass="10645">MNGTHLKEKYELLHEIQKWRFRVLELALFLDTHPDDSRALEDYNEAAKRLHSLQRTYEERYGPLMNFSGASGGHTWTWIEEPWPWEIGT</sequence>
<name>A0A3D8P6P8_9THEO</name>
<dbReference type="InterPro" id="IPR024207">
    <property type="entry name" value="CotJB_dom"/>
</dbReference>
<accession>A0A3D8P6P8</accession>
<keyword evidence="2" id="KW-0167">Capsid protein</keyword>
<proteinExistence type="predicted"/>